<evidence type="ECO:0000313" key="2">
    <source>
        <dbReference type="EMBL" id="PSH54777.1"/>
    </source>
</evidence>
<sequence length="215" mass="23902">MTAMETRMIAGISVPRTKLVERAINYAREACEPYLFNHVMRSWLFAVKIAEVQNATHDAEVLAVGALLHDITLNDRFAGPRRFEVEAADLARNFAIESGLDRRRAQLIWDSVALNSTPSIGLYKETEIALCTTGICLDVVGLGYSLIPRSEVQAIIAEFPRLGMKERMTACFCHIAQTQPETTYDNFVRDFGERLVPGYKASSSVDLVAAAPFDE</sequence>
<dbReference type="InterPro" id="IPR006674">
    <property type="entry name" value="HD_domain"/>
</dbReference>
<accession>A0A2P7AKN8</accession>
<dbReference type="EMBL" id="PGGN01000007">
    <property type="protein sequence ID" value="PSH54777.1"/>
    <property type="molecule type" value="Genomic_DNA"/>
</dbReference>
<evidence type="ECO:0000259" key="1">
    <source>
        <dbReference type="Pfam" id="PF01966"/>
    </source>
</evidence>
<dbReference type="PANTHER" id="PTHR35569:SF1">
    <property type="entry name" value="CYANAMIDE HYDRATASE DDI2-RELATED"/>
    <property type="match status" value="1"/>
</dbReference>
<organism evidence="2 3">
    <name type="scientific">Phyllobacterium endophyticum</name>
    <dbReference type="NCBI Taxonomy" id="1149773"/>
    <lineage>
        <taxon>Bacteria</taxon>
        <taxon>Pseudomonadati</taxon>
        <taxon>Pseudomonadota</taxon>
        <taxon>Alphaproteobacteria</taxon>
        <taxon>Hyphomicrobiales</taxon>
        <taxon>Phyllobacteriaceae</taxon>
        <taxon>Phyllobacterium</taxon>
    </lineage>
</organism>
<evidence type="ECO:0000313" key="3">
    <source>
        <dbReference type="Proteomes" id="UP000241158"/>
    </source>
</evidence>
<protein>
    <recommendedName>
        <fullName evidence="1">HD domain-containing protein</fullName>
    </recommendedName>
</protein>
<dbReference type="AlphaFoldDB" id="A0A2P7AKN8"/>
<comment type="caution">
    <text evidence="2">The sequence shown here is derived from an EMBL/GenBank/DDBJ whole genome shotgun (WGS) entry which is preliminary data.</text>
</comment>
<dbReference type="Proteomes" id="UP000241158">
    <property type="component" value="Unassembled WGS sequence"/>
</dbReference>
<dbReference type="Pfam" id="PF01966">
    <property type="entry name" value="HD"/>
    <property type="match status" value="1"/>
</dbReference>
<feature type="domain" description="HD" evidence="1">
    <location>
        <begin position="36"/>
        <end position="120"/>
    </location>
</feature>
<dbReference type="SUPFAM" id="SSF109604">
    <property type="entry name" value="HD-domain/PDEase-like"/>
    <property type="match status" value="1"/>
</dbReference>
<dbReference type="OrthoDB" id="8478129at2"/>
<name>A0A2P7AKN8_9HYPH</name>
<dbReference type="PANTHER" id="PTHR35569">
    <property type="entry name" value="CYANAMIDE HYDRATASE DDI2-RELATED"/>
    <property type="match status" value="1"/>
</dbReference>
<dbReference type="Gene3D" id="1.10.3210.10">
    <property type="entry name" value="Hypothetical protein af1432"/>
    <property type="match status" value="1"/>
</dbReference>
<proteinExistence type="predicted"/>
<keyword evidence="3" id="KW-1185">Reference proteome</keyword>
<gene>
    <name evidence="2" type="ORF">CU100_24630</name>
</gene>
<dbReference type="InterPro" id="IPR003607">
    <property type="entry name" value="HD/PDEase_dom"/>
</dbReference>
<reference evidence="3" key="1">
    <citation type="submission" date="2017-11" db="EMBL/GenBank/DDBJ databases">
        <authorList>
            <person name="Kuznetsova I."/>
            <person name="Sazanova A."/>
            <person name="Chirak E."/>
            <person name="Safronova V."/>
            <person name="Willems A."/>
        </authorList>
    </citation>
    <scope>NUCLEOTIDE SEQUENCE [LARGE SCALE GENOMIC DNA]</scope>
    <source>
        <strain evidence="3">PEPV15</strain>
    </source>
</reference>
<dbReference type="CDD" id="cd00077">
    <property type="entry name" value="HDc"/>
    <property type="match status" value="1"/>
</dbReference>
<dbReference type="RefSeq" id="WP_106719289.1">
    <property type="nucleotide sequence ID" value="NZ_JACHXT010000001.1"/>
</dbReference>